<dbReference type="RefSeq" id="WP_014812881.1">
    <property type="nucleotide sequence ID" value="NC_018025.1"/>
</dbReference>
<dbReference type="HOGENOM" id="CLU_2464095_0_0_7"/>
<proteinExistence type="predicted"/>
<dbReference type="STRING" id="706587.Desti_5178"/>
<protein>
    <submittedName>
        <fullName evidence="1">Uncharacterized protein</fullName>
    </submittedName>
</protein>
<sequence length="88" mass="9673">MTGFLWNPEAGAEPERLGSVFGPARISEGLYDKMGPNRDTENQVSRIFSVIHAEIASTALVRAKHFVTHGINANRANSCAMGKYFQSF</sequence>
<dbReference type="KEGG" id="dti:Desti_5178"/>
<gene>
    <name evidence="1" type="ordered locus">Desti_5178</name>
</gene>
<organism evidence="1 2">
    <name type="scientific">Desulfomonile tiedjei (strain ATCC 49306 / DSM 6799 / DCB-1)</name>
    <dbReference type="NCBI Taxonomy" id="706587"/>
    <lineage>
        <taxon>Bacteria</taxon>
        <taxon>Pseudomonadati</taxon>
        <taxon>Thermodesulfobacteriota</taxon>
        <taxon>Desulfomonilia</taxon>
        <taxon>Desulfomonilales</taxon>
        <taxon>Desulfomonilaceae</taxon>
        <taxon>Desulfomonile</taxon>
    </lineage>
</organism>
<dbReference type="AlphaFoldDB" id="I4CDY9"/>
<evidence type="ECO:0000313" key="1">
    <source>
        <dbReference type="EMBL" id="AFM27780.1"/>
    </source>
</evidence>
<keyword evidence="2" id="KW-1185">Reference proteome</keyword>
<evidence type="ECO:0000313" key="2">
    <source>
        <dbReference type="Proteomes" id="UP000006055"/>
    </source>
</evidence>
<dbReference type="EMBL" id="CP003360">
    <property type="protein sequence ID" value="AFM27780.1"/>
    <property type="molecule type" value="Genomic_DNA"/>
</dbReference>
<name>I4CDY9_DESTA</name>
<reference evidence="2" key="1">
    <citation type="submission" date="2012-06" db="EMBL/GenBank/DDBJ databases">
        <title>Complete sequence of chromosome of Desulfomonile tiedjei DSM 6799.</title>
        <authorList>
            <person name="Lucas S."/>
            <person name="Copeland A."/>
            <person name="Lapidus A."/>
            <person name="Glavina del Rio T."/>
            <person name="Dalin E."/>
            <person name="Tice H."/>
            <person name="Bruce D."/>
            <person name="Goodwin L."/>
            <person name="Pitluck S."/>
            <person name="Peters L."/>
            <person name="Ovchinnikova G."/>
            <person name="Zeytun A."/>
            <person name="Lu M."/>
            <person name="Kyrpides N."/>
            <person name="Mavromatis K."/>
            <person name="Ivanova N."/>
            <person name="Brettin T."/>
            <person name="Detter J.C."/>
            <person name="Han C."/>
            <person name="Larimer F."/>
            <person name="Land M."/>
            <person name="Hauser L."/>
            <person name="Markowitz V."/>
            <person name="Cheng J.-F."/>
            <person name="Hugenholtz P."/>
            <person name="Woyke T."/>
            <person name="Wu D."/>
            <person name="Spring S."/>
            <person name="Schroeder M."/>
            <person name="Brambilla E."/>
            <person name="Klenk H.-P."/>
            <person name="Eisen J.A."/>
        </authorList>
    </citation>
    <scope>NUCLEOTIDE SEQUENCE [LARGE SCALE GENOMIC DNA]</scope>
    <source>
        <strain evidence="2">ATCC 49306 / DSM 6799 / DCB-1</strain>
    </source>
</reference>
<dbReference type="Proteomes" id="UP000006055">
    <property type="component" value="Chromosome"/>
</dbReference>
<accession>I4CDY9</accession>